<sequence>MSTSFKGTLMTVIAGIAWGLSGVSGQYLMAHGFSAIGLTNFRLLFSGIVLIILSYVADKEKVLAFAKDKSSYLSLLVFSFLGLLLTQLTYLEAIAETNAGTATVLQYLCPVGILSYTCIKDRVAPTLAEVASMLLAIGGTFLIATHGQVNQLAINPKGLAWGVVSAFAYALYIVLPLNLIKKWGSMLVIGVGMVIPGILMIPFSGLLSFSGNYRLDTLMALFGLVVIGTIFAYTAFLKGTSLVGAVKGSLLASIEPISAVFFAFIIMKEHFFMIDFLGMGMILLAVLLITLKDFIIQKEKGIL</sequence>
<evidence type="ECO:0000313" key="9">
    <source>
        <dbReference type="EMBL" id="VYT86785.1"/>
    </source>
</evidence>
<dbReference type="GO" id="GO:0005886">
    <property type="term" value="C:plasma membrane"/>
    <property type="evidence" value="ECO:0007669"/>
    <property type="project" value="UniProtKB-SubCell"/>
</dbReference>
<dbReference type="InterPro" id="IPR037185">
    <property type="entry name" value="EmrE-like"/>
</dbReference>
<feature type="transmembrane region" description="Helical" evidence="7">
    <location>
        <begin position="272"/>
        <end position="291"/>
    </location>
</feature>
<feature type="transmembrane region" description="Helical" evidence="7">
    <location>
        <begin position="159"/>
        <end position="180"/>
    </location>
</feature>
<evidence type="ECO:0000256" key="4">
    <source>
        <dbReference type="ARBA" id="ARBA00022692"/>
    </source>
</evidence>
<feature type="transmembrane region" description="Helical" evidence="7">
    <location>
        <begin position="218"/>
        <end position="236"/>
    </location>
</feature>
<gene>
    <name evidence="9" type="primary">yicL</name>
    <name evidence="9" type="ORF">SRLFYP117_01907</name>
</gene>
<feature type="transmembrane region" description="Helical" evidence="7">
    <location>
        <begin position="248"/>
        <end position="266"/>
    </location>
</feature>
<feature type="transmembrane region" description="Helical" evidence="7">
    <location>
        <begin position="126"/>
        <end position="147"/>
    </location>
</feature>
<evidence type="ECO:0000256" key="7">
    <source>
        <dbReference type="SAM" id="Phobius"/>
    </source>
</evidence>
<feature type="transmembrane region" description="Helical" evidence="7">
    <location>
        <begin position="102"/>
        <end position="119"/>
    </location>
</feature>
<feature type="transmembrane region" description="Helical" evidence="7">
    <location>
        <begin position="70"/>
        <end position="90"/>
    </location>
</feature>
<dbReference type="InterPro" id="IPR050638">
    <property type="entry name" value="AA-Vitamin_Transporters"/>
</dbReference>
<keyword evidence="5 7" id="KW-1133">Transmembrane helix</keyword>
<dbReference type="AlphaFoldDB" id="A0A6N3A3M4"/>
<dbReference type="EMBL" id="CACRUL010000006">
    <property type="protein sequence ID" value="VYT86785.1"/>
    <property type="molecule type" value="Genomic_DNA"/>
</dbReference>
<reference evidence="9" key="1">
    <citation type="submission" date="2019-11" db="EMBL/GenBank/DDBJ databases">
        <authorList>
            <person name="Feng L."/>
        </authorList>
    </citation>
    <scope>NUCLEOTIDE SEQUENCE</scope>
    <source>
        <strain evidence="9">SrubneriLFYP117</strain>
    </source>
</reference>
<evidence type="ECO:0000259" key="8">
    <source>
        <dbReference type="Pfam" id="PF00892"/>
    </source>
</evidence>
<comment type="subcellular location">
    <subcellularLocation>
        <location evidence="1">Cell membrane</location>
        <topology evidence="1">Multi-pass membrane protein</topology>
    </subcellularLocation>
</comment>
<name>A0A6N3A3M4_STROR</name>
<dbReference type="SUPFAM" id="SSF103481">
    <property type="entry name" value="Multidrug resistance efflux transporter EmrE"/>
    <property type="match status" value="2"/>
</dbReference>
<evidence type="ECO:0000256" key="2">
    <source>
        <dbReference type="ARBA" id="ARBA00007362"/>
    </source>
</evidence>
<organism evidence="9">
    <name type="scientific">Streptococcus oralis</name>
    <dbReference type="NCBI Taxonomy" id="1303"/>
    <lineage>
        <taxon>Bacteria</taxon>
        <taxon>Bacillati</taxon>
        <taxon>Bacillota</taxon>
        <taxon>Bacilli</taxon>
        <taxon>Lactobacillales</taxon>
        <taxon>Streptococcaceae</taxon>
        <taxon>Streptococcus</taxon>
    </lineage>
</organism>
<feature type="transmembrane region" description="Helical" evidence="7">
    <location>
        <begin position="187"/>
        <end position="206"/>
    </location>
</feature>
<evidence type="ECO:0000256" key="6">
    <source>
        <dbReference type="ARBA" id="ARBA00023136"/>
    </source>
</evidence>
<dbReference type="InterPro" id="IPR000620">
    <property type="entry name" value="EamA_dom"/>
</dbReference>
<evidence type="ECO:0000256" key="3">
    <source>
        <dbReference type="ARBA" id="ARBA00022475"/>
    </source>
</evidence>
<evidence type="ECO:0000256" key="1">
    <source>
        <dbReference type="ARBA" id="ARBA00004651"/>
    </source>
</evidence>
<feature type="transmembrane region" description="Helical" evidence="7">
    <location>
        <begin position="41"/>
        <end position="58"/>
    </location>
</feature>
<dbReference type="PANTHER" id="PTHR32322:SF18">
    <property type="entry name" value="S-ADENOSYLMETHIONINE_S-ADENOSYLHOMOCYSTEINE TRANSPORTER"/>
    <property type="match status" value="1"/>
</dbReference>
<keyword evidence="4 7" id="KW-0812">Transmembrane</keyword>
<evidence type="ECO:0000256" key="5">
    <source>
        <dbReference type="ARBA" id="ARBA00022989"/>
    </source>
</evidence>
<feature type="domain" description="EamA" evidence="8">
    <location>
        <begin position="157"/>
        <end position="290"/>
    </location>
</feature>
<comment type="similarity">
    <text evidence="2">Belongs to the EamA transporter family.</text>
</comment>
<keyword evidence="6 7" id="KW-0472">Membrane</keyword>
<dbReference type="PANTHER" id="PTHR32322">
    <property type="entry name" value="INNER MEMBRANE TRANSPORTER"/>
    <property type="match status" value="1"/>
</dbReference>
<protein>
    <submittedName>
        <fullName evidence="9">Putative inner membrane transporter YicL</fullName>
    </submittedName>
</protein>
<proteinExistence type="inferred from homology"/>
<dbReference type="RefSeq" id="WP_156676488.1">
    <property type="nucleotide sequence ID" value="NZ_CACRUL010000006.1"/>
</dbReference>
<dbReference type="Pfam" id="PF00892">
    <property type="entry name" value="EamA"/>
    <property type="match status" value="2"/>
</dbReference>
<keyword evidence="3" id="KW-1003">Cell membrane</keyword>
<feature type="domain" description="EamA" evidence="8">
    <location>
        <begin position="6"/>
        <end position="144"/>
    </location>
</feature>
<accession>A0A6N3A3M4</accession>